<dbReference type="AlphaFoldDB" id="A0A383BAF6"/>
<keyword evidence="4 5" id="KW-0472">Membrane</keyword>
<feature type="non-terminal residue" evidence="6">
    <location>
        <position position="1"/>
    </location>
</feature>
<dbReference type="NCBIfam" id="NF003977">
    <property type="entry name" value="PRK05470.1-1"/>
    <property type="match status" value="1"/>
</dbReference>
<keyword evidence="3 5" id="KW-1133">Transmembrane helix</keyword>
<dbReference type="InterPro" id="IPR034804">
    <property type="entry name" value="SQR/QFR_C/D"/>
</dbReference>
<evidence type="ECO:0000256" key="3">
    <source>
        <dbReference type="ARBA" id="ARBA00022989"/>
    </source>
</evidence>
<dbReference type="Pfam" id="PF02313">
    <property type="entry name" value="Fumarate_red_D"/>
    <property type="match status" value="1"/>
</dbReference>
<dbReference type="InterPro" id="IPR003418">
    <property type="entry name" value="Fumarate_red_D"/>
</dbReference>
<dbReference type="Gene3D" id="1.20.1300.10">
    <property type="entry name" value="Fumarate reductase/succinate dehydrogenase, transmembrane subunit"/>
    <property type="match status" value="1"/>
</dbReference>
<gene>
    <name evidence="6" type="ORF">METZ01_LOCUS469249</name>
</gene>
<evidence type="ECO:0008006" key="7">
    <source>
        <dbReference type="Google" id="ProtNLM"/>
    </source>
</evidence>
<feature type="transmembrane region" description="Helical" evidence="5">
    <location>
        <begin position="90"/>
        <end position="114"/>
    </location>
</feature>
<reference evidence="6" key="1">
    <citation type="submission" date="2018-05" db="EMBL/GenBank/DDBJ databases">
        <authorList>
            <person name="Lanie J.A."/>
            <person name="Ng W.-L."/>
            <person name="Kazmierczak K.M."/>
            <person name="Andrzejewski T.M."/>
            <person name="Davidsen T.M."/>
            <person name="Wayne K.J."/>
            <person name="Tettelin H."/>
            <person name="Glass J.I."/>
            <person name="Rusch D."/>
            <person name="Podicherti R."/>
            <person name="Tsui H.-C.T."/>
            <person name="Winkler M.E."/>
        </authorList>
    </citation>
    <scope>NUCLEOTIDE SEQUENCE</scope>
</reference>
<evidence type="ECO:0000256" key="1">
    <source>
        <dbReference type="ARBA" id="ARBA00022475"/>
    </source>
</evidence>
<name>A0A383BAF6_9ZZZZ</name>
<evidence type="ECO:0000256" key="2">
    <source>
        <dbReference type="ARBA" id="ARBA00022692"/>
    </source>
</evidence>
<feature type="transmembrane region" description="Helical" evidence="5">
    <location>
        <begin position="58"/>
        <end position="75"/>
    </location>
</feature>
<protein>
    <recommendedName>
        <fullName evidence="7">Fumarate reductase subunit D</fullName>
    </recommendedName>
</protein>
<dbReference type="SUPFAM" id="SSF81343">
    <property type="entry name" value="Fumarate reductase respiratory complex transmembrane subunits"/>
    <property type="match status" value="1"/>
</dbReference>
<evidence type="ECO:0000256" key="4">
    <source>
        <dbReference type="ARBA" id="ARBA00023136"/>
    </source>
</evidence>
<dbReference type="GO" id="GO:0006106">
    <property type="term" value="P:fumarate metabolic process"/>
    <property type="evidence" value="ECO:0007669"/>
    <property type="project" value="InterPro"/>
</dbReference>
<accession>A0A383BAF6</accession>
<sequence length="116" mass="12979">VAKSNEPILWLLFSAGGMISAMIFPILMVITGIILPFILSGDAIEILSQIHLNLKNTFVKIVIFFVISLPFFHWAHRFRFTLVDIGLKQISFLISMLCYGGAVTGSVVTVIILWRI</sequence>
<dbReference type="GO" id="GO:0016020">
    <property type="term" value="C:membrane"/>
    <property type="evidence" value="ECO:0007669"/>
    <property type="project" value="InterPro"/>
</dbReference>
<proteinExistence type="predicted"/>
<feature type="transmembrane region" description="Helical" evidence="5">
    <location>
        <begin position="12"/>
        <end position="38"/>
    </location>
</feature>
<keyword evidence="1" id="KW-1003">Cell membrane</keyword>
<dbReference type="EMBL" id="UINC01198440">
    <property type="protein sequence ID" value="SVE16395.1"/>
    <property type="molecule type" value="Genomic_DNA"/>
</dbReference>
<evidence type="ECO:0000313" key="6">
    <source>
        <dbReference type="EMBL" id="SVE16395.1"/>
    </source>
</evidence>
<keyword evidence="2 5" id="KW-0812">Transmembrane</keyword>
<organism evidence="6">
    <name type="scientific">marine metagenome</name>
    <dbReference type="NCBI Taxonomy" id="408172"/>
    <lineage>
        <taxon>unclassified sequences</taxon>
        <taxon>metagenomes</taxon>
        <taxon>ecological metagenomes</taxon>
    </lineage>
</organism>
<evidence type="ECO:0000256" key="5">
    <source>
        <dbReference type="SAM" id="Phobius"/>
    </source>
</evidence>